<sequence>MNNFNLDPPKIGLLIGLLLAILLLAFGFWQAVLVIVLAGIGWLIGWVIKAWNISFDKIKQIFSK</sequence>
<accession>A0A6C2C2B7</accession>
<dbReference type="Proteomes" id="UP000371977">
    <property type="component" value="Unassembled WGS sequence"/>
</dbReference>
<dbReference type="EMBL" id="SDGZ01000023">
    <property type="protein sequence ID" value="TYC48151.1"/>
    <property type="molecule type" value="Genomic_DNA"/>
</dbReference>
<organism evidence="2 3">
    <name type="scientific">Weissella muntiaci</name>
    <dbReference type="NCBI Taxonomy" id="2508881"/>
    <lineage>
        <taxon>Bacteria</taxon>
        <taxon>Bacillati</taxon>
        <taxon>Bacillota</taxon>
        <taxon>Bacilli</taxon>
        <taxon>Lactobacillales</taxon>
        <taxon>Lactobacillaceae</taxon>
        <taxon>Weissella</taxon>
    </lineage>
</organism>
<gene>
    <name evidence="2" type="ORF">ESZ50_09220</name>
</gene>
<feature type="transmembrane region" description="Helical" evidence="1">
    <location>
        <begin position="12"/>
        <end position="29"/>
    </location>
</feature>
<comment type="caution">
    <text evidence="2">The sequence shown here is derived from an EMBL/GenBank/DDBJ whole genome shotgun (WGS) entry which is preliminary data.</text>
</comment>
<dbReference type="RefSeq" id="WP_148623291.1">
    <property type="nucleotide sequence ID" value="NZ_SDGZ01000023.1"/>
</dbReference>
<name>A0A6C2C2B7_9LACO</name>
<reference evidence="2 3" key="1">
    <citation type="submission" date="2019-01" db="EMBL/GenBank/DDBJ databases">
        <title>Weissella sp. nov., a novel lactic acid bacterium isolated from animal feces.</title>
        <authorList>
            <person name="Wang L.-T."/>
        </authorList>
    </citation>
    <scope>NUCLEOTIDE SEQUENCE [LARGE SCALE GENOMIC DNA]</scope>
    <source>
        <strain evidence="2 3">8H-2</strain>
    </source>
</reference>
<evidence type="ECO:0000313" key="3">
    <source>
        <dbReference type="Proteomes" id="UP000371977"/>
    </source>
</evidence>
<evidence type="ECO:0000256" key="1">
    <source>
        <dbReference type="SAM" id="Phobius"/>
    </source>
</evidence>
<dbReference type="OrthoDB" id="9916883at2"/>
<keyword evidence="1" id="KW-0812">Transmembrane</keyword>
<evidence type="ECO:0000313" key="2">
    <source>
        <dbReference type="EMBL" id="TYC48151.1"/>
    </source>
</evidence>
<protein>
    <submittedName>
        <fullName evidence="2">DUF2273 domain-containing protein</fullName>
    </submittedName>
</protein>
<keyword evidence="1" id="KW-1133">Transmembrane helix</keyword>
<keyword evidence="3" id="KW-1185">Reference proteome</keyword>
<dbReference type="InterPro" id="IPR018730">
    <property type="entry name" value="DUF2273"/>
</dbReference>
<dbReference type="AlphaFoldDB" id="A0A6C2C2B7"/>
<proteinExistence type="predicted"/>
<feature type="transmembrane region" description="Helical" evidence="1">
    <location>
        <begin position="35"/>
        <end position="55"/>
    </location>
</feature>
<keyword evidence="1" id="KW-0472">Membrane</keyword>
<dbReference type="Pfam" id="PF10031">
    <property type="entry name" value="DUF2273"/>
    <property type="match status" value="1"/>
</dbReference>